<dbReference type="InterPro" id="IPR011765">
    <property type="entry name" value="Pept_M16_N"/>
</dbReference>
<evidence type="ECO:0000256" key="5">
    <source>
        <dbReference type="ARBA" id="ARBA00022840"/>
    </source>
</evidence>
<evidence type="ECO:0000313" key="10">
    <source>
        <dbReference type="WBParaSite" id="scf7180000424103.g12294"/>
    </source>
</evidence>
<dbReference type="SUPFAM" id="SSF63411">
    <property type="entry name" value="LuxS/MPP-like metallohydrolase"/>
    <property type="match status" value="2"/>
</dbReference>
<dbReference type="InterPro" id="IPR011545">
    <property type="entry name" value="DEAD/DEAH_box_helicase_dom"/>
</dbReference>
<dbReference type="Pfam" id="PF00271">
    <property type="entry name" value="Helicase_C"/>
    <property type="match status" value="1"/>
</dbReference>
<feature type="domain" description="Helicase C-terminal" evidence="8">
    <location>
        <begin position="387"/>
        <end position="566"/>
    </location>
</feature>
<dbReference type="Proteomes" id="UP000887560">
    <property type="component" value="Unplaced"/>
</dbReference>
<accession>A0A915PCU5</accession>
<organism evidence="9 10">
    <name type="scientific">Meloidogyne floridensis</name>
    <dbReference type="NCBI Taxonomy" id="298350"/>
    <lineage>
        <taxon>Eukaryota</taxon>
        <taxon>Metazoa</taxon>
        <taxon>Ecdysozoa</taxon>
        <taxon>Nematoda</taxon>
        <taxon>Chromadorea</taxon>
        <taxon>Rhabditida</taxon>
        <taxon>Tylenchina</taxon>
        <taxon>Tylenchomorpha</taxon>
        <taxon>Tylenchoidea</taxon>
        <taxon>Meloidogynidae</taxon>
        <taxon>Meloidogyninae</taxon>
        <taxon>Meloidogyne</taxon>
    </lineage>
</organism>
<dbReference type="SMART" id="SM00487">
    <property type="entry name" value="DEXDc"/>
    <property type="match status" value="1"/>
</dbReference>
<proteinExistence type="predicted"/>
<keyword evidence="4" id="KW-0347">Helicase</keyword>
<name>A0A915PCU5_9BILA</name>
<dbReference type="PROSITE" id="PS51194">
    <property type="entry name" value="HELICASE_CTER"/>
    <property type="match status" value="1"/>
</dbReference>
<dbReference type="Gene3D" id="3.40.50.300">
    <property type="entry name" value="P-loop containing nucleotide triphosphate hydrolases"/>
    <property type="match status" value="2"/>
</dbReference>
<keyword evidence="9" id="KW-1185">Reference proteome</keyword>
<dbReference type="SMART" id="SM00490">
    <property type="entry name" value="HELICc"/>
    <property type="match status" value="1"/>
</dbReference>
<dbReference type="PROSITE" id="PS50181">
    <property type="entry name" value="FBOX"/>
    <property type="match status" value="1"/>
</dbReference>
<dbReference type="Pfam" id="PF00270">
    <property type="entry name" value="DEAD"/>
    <property type="match status" value="1"/>
</dbReference>
<reference evidence="10" key="1">
    <citation type="submission" date="2022-11" db="UniProtKB">
        <authorList>
            <consortium name="WormBaseParasite"/>
        </authorList>
    </citation>
    <scope>IDENTIFICATION</scope>
</reference>
<evidence type="ECO:0000259" key="8">
    <source>
        <dbReference type="PROSITE" id="PS51194"/>
    </source>
</evidence>
<dbReference type="InterPro" id="IPR007863">
    <property type="entry name" value="Peptidase_M16_C"/>
</dbReference>
<dbReference type="AlphaFoldDB" id="A0A915PCU5"/>
<dbReference type="InterPro" id="IPR000629">
    <property type="entry name" value="RNA-helicase_DEAD-box_CS"/>
</dbReference>
<keyword evidence="5" id="KW-0067">ATP-binding</keyword>
<dbReference type="GO" id="GO:0003724">
    <property type="term" value="F:RNA helicase activity"/>
    <property type="evidence" value="ECO:0007669"/>
    <property type="project" value="UniProtKB-EC"/>
</dbReference>
<dbReference type="InterPro" id="IPR001650">
    <property type="entry name" value="Helicase_C-like"/>
</dbReference>
<evidence type="ECO:0000256" key="1">
    <source>
        <dbReference type="ARBA" id="ARBA00012552"/>
    </source>
</evidence>
<sequence length="1121" mass="126589">MDEGATCFSQQLEDRYFRTLDDETPIVHVNGFNNCVGQPLPKSPNIFEGIEGDSTAAEKLPKKSYTSTALKNAIYRNKVSQHKYKAPNKTQEELFNENAGNVPAGPAFEQMNADESRIGLKGGDGTFPKIRDFTHFVEPLKNNLLEKGYSKPTLVQRSVIPIIEKKRGYDLIARAQTGTGKTGAFLFPIIHLLHRRKQKMNIKESPLYEPNAIIIAPTRELTQQLGDTAKVFSRGTCLKVVCSYGEIRISESLEEMRNGFDIFVSTMGRIMQFISEEKVLNIFKFYLKLKVKLTGLNFLVLDEADKLLKDEIFFRDILKIQEIASKNEQIHRTLMFSATFDGIVEEYAGRILQPNYFMISIGGREVLPQTVKQKFVVSTKYQKFSVLCDEILSKLKPKCKGIYKDVNGVTWRRLSKKVAIFCNSRRMTNWLALKLSIRGWKSIPTSGERSQRQRQEALVAFEKGDCDILVSTSVISRGLNLVGLELVVNYEEMQKENIEVPSALIELNGPKIFFTEMNNLPLEVKLDILKFLNFDQLFILQQINFYFKLLIEKNCEKLAKEEFYSISIVDLKKYEYLIWKFGLIELKENKKEYFPLQLWNKFNYKIGMFLFNNLNNGKTLKEKNWQTIIYKQIPLFLYINEPEQEFAIRLIKKVLLVSESKKMISRRGLASVAAAYAKPNPLVEPIQQKTSRLPNGMTISSVDLQGAVSQLVFAFRSGSRYQQPDEGGVAHMLRNCIGSDSDNYLGLRLLWQTAQTGANLFSKLSKDLLCVQMSVNRTQAPIALSVLGEIVQPAIKPWDIYEVHKGLEIDLEHQTAEDITFENLHRAAFRNGSLANQLLCKSYEIGSDTNVGHKRLQSYVLSRWKSAETALIGVNIDHSLLLEYAVKFKYFNKIMFKFKADHRVVPDGAGHPANPSPFLGGEVRQFGPGKLAHIAIVGEGAAFKDDKAVAIQAVLAQLIGKTGQYTNYQNIAQPSIVHRTLFKAANHNPFHLSQVNISHSDIGLVGFYLVAEGEKIFPYVKAAVQGLRELAEKTVDQELIQIAKQTVALQTLSKFDSSELLALDQASQVMAKGAAQSPEEFVNIVQSVTAEDIKKAATKLCAKLALSAYGQINQTPYLDEI</sequence>
<keyword evidence="3" id="KW-0378">Hydrolase</keyword>
<dbReference type="WBParaSite" id="scf7180000424103.g12294">
    <property type="protein sequence ID" value="scf7180000424103.g12294"/>
    <property type="gene ID" value="scf7180000424103.g12294"/>
</dbReference>
<evidence type="ECO:0000259" key="6">
    <source>
        <dbReference type="PROSITE" id="PS50181"/>
    </source>
</evidence>
<dbReference type="GO" id="GO:0003676">
    <property type="term" value="F:nucleic acid binding"/>
    <property type="evidence" value="ECO:0007669"/>
    <property type="project" value="InterPro"/>
</dbReference>
<dbReference type="InterPro" id="IPR011249">
    <property type="entry name" value="Metalloenz_LuxS/M16"/>
</dbReference>
<dbReference type="Pfam" id="PF00675">
    <property type="entry name" value="Peptidase_M16"/>
    <property type="match status" value="1"/>
</dbReference>
<evidence type="ECO:0000313" key="9">
    <source>
        <dbReference type="Proteomes" id="UP000887560"/>
    </source>
</evidence>
<feature type="domain" description="Helicase ATP-binding" evidence="7">
    <location>
        <begin position="162"/>
        <end position="358"/>
    </location>
</feature>
<dbReference type="Pfam" id="PF05193">
    <property type="entry name" value="Peptidase_M16_C"/>
    <property type="match status" value="1"/>
</dbReference>
<dbReference type="InterPro" id="IPR027417">
    <property type="entry name" value="P-loop_NTPase"/>
</dbReference>
<evidence type="ECO:0000256" key="4">
    <source>
        <dbReference type="ARBA" id="ARBA00022806"/>
    </source>
</evidence>
<dbReference type="GO" id="GO:0046872">
    <property type="term" value="F:metal ion binding"/>
    <property type="evidence" value="ECO:0007669"/>
    <property type="project" value="InterPro"/>
</dbReference>
<dbReference type="GO" id="GO:0005524">
    <property type="term" value="F:ATP binding"/>
    <property type="evidence" value="ECO:0007669"/>
    <property type="project" value="UniProtKB-KW"/>
</dbReference>
<dbReference type="PANTHER" id="PTHR47958">
    <property type="entry name" value="ATP-DEPENDENT RNA HELICASE DBP3"/>
    <property type="match status" value="1"/>
</dbReference>
<dbReference type="PROSITE" id="PS00039">
    <property type="entry name" value="DEAD_ATP_HELICASE"/>
    <property type="match status" value="1"/>
</dbReference>
<keyword evidence="2" id="KW-0547">Nucleotide-binding</keyword>
<evidence type="ECO:0000256" key="3">
    <source>
        <dbReference type="ARBA" id="ARBA00022801"/>
    </source>
</evidence>
<dbReference type="PROSITE" id="PS51192">
    <property type="entry name" value="HELICASE_ATP_BIND_1"/>
    <property type="match status" value="1"/>
</dbReference>
<feature type="domain" description="F-box" evidence="6">
    <location>
        <begin position="514"/>
        <end position="566"/>
    </location>
</feature>
<dbReference type="InterPro" id="IPR014001">
    <property type="entry name" value="Helicase_ATP-bd"/>
</dbReference>
<evidence type="ECO:0000256" key="2">
    <source>
        <dbReference type="ARBA" id="ARBA00022741"/>
    </source>
</evidence>
<dbReference type="FunFam" id="3.30.830.10:FF:000039">
    <property type="entry name" value="Ubiquinol-cytochrome c reductase core subunit 2"/>
    <property type="match status" value="1"/>
</dbReference>
<dbReference type="SUPFAM" id="SSF52540">
    <property type="entry name" value="P-loop containing nucleoside triphosphate hydrolases"/>
    <property type="match status" value="2"/>
</dbReference>
<dbReference type="GO" id="GO:0043186">
    <property type="term" value="C:P granule"/>
    <property type="evidence" value="ECO:0007669"/>
    <property type="project" value="UniProtKB-ARBA"/>
</dbReference>
<dbReference type="CDD" id="cd18787">
    <property type="entry name" value="SF2_C_DEAD"/>
    <property type="match status" value="1"/>
</dbReference>
<dbReference type="GO" id="GO:0016787">
    <property type="term" value="F:hydrolase activity"/>
    <property type="evidence" value="ECO:0007669"/>
    <property type="project" value="UniProtKB-KW"/>
</dbReference>
<evidence type="ECO:0000259" key="7">
    <source>
        <dbReference type="PROSITE" id="PS51192"/>
    </source>
</evidence>
<dbReference type="EC" id="3.6.4.13" evidence="1"/>
<dbReference type="InterPro" id="IPR001810">
    <property type="entry name" value="F-box_dom"/>
</dbReference>
<protein>
    <recommendedName>
        <fullName evidence="1">RNA helicase</fullName>
        <ecNumber evidence="1">3.6.4.13</ecNumber>
    </recommendedName>
</protein>
<dbReference type="Gene3D" id="3.30.830.10">
    <property type="entry name" value="Metalloenzyme, LuxS/M16 peptidase-like"/>
    <property type="match status" value="2"/>
</dbReference>